<gene>
    <name evidence="1" type="ORF">PFISCL1PPCAC_12111</name>
</gene>
<evidence type="ECO:0000313" key="2">
    <source>
        <dbReference type="Proteomes" id="UP001432322"/>
    </source>
</evidence>
<protein>
    <submittedName>
        <fullName evidence="1">Uncharacterized protein</fullName>
    </submittedName>
</protein>
<reference evidence="1" key="1">
    <citation type="submission" date="2023-10" db="EMBL/GenBank/DDBJ databases">
        <title>Genome assembly of Pristionchus species.</title>
        <authorList>
            <person name="Yoshida K."/>
            <person name="Sommer R.J."/>
        </authorList>
    </citation>
    <scope>NUCLEOTIDE SEQUENCE</scope>
    <source>
        <strain evidence="1">RS5133</strain>
    </source>
</reference>
<dbReference type="EMBL" id="BTSY01000003">
    <property type="protein sequence ID" value="GMT20814.1"/>
    <property type="molecule type" value="Genomic_DNA"/>
</dbReference>
<dbReference type="Proteomes" id="UP001432322">
    <property type="component" value="Unassembled WGS sequence"/>
</dbReference>
<feature type="non-terminal residue" evidence="1">
    <location>
        <position position="1"/>
    </location>
</feature>
<keyword evidence="2" id="KW-1185">Reference proteome</keyword>
<comment type="caution">
    <text evidence="1">The sequence shown here is derived from an EMBL/GenBank/DDBJ whole genome shotgun (WGS) entry which is preliminary data.</text>
</comment>
<evidence type="ECO:0000313" key="1">
    <source>
        <dbReference type="EMBL" id="GMT20814.1"/>
    </source>
</evidence>
<sequence>WRLVKHPFNSTHISASFNVAGRLILIKGIRHRKQRFQLPYEFRKLGCMYSTMSGSRIFLLLGMIKGENRYLDLENVCVIESNPSLADWSVRSLHRYKNGKNIMRAVLPKHLSEECAAVSNTEEEKDEEM</sequence>
<accession>A0AAV5VSS3</accession>
<organism evidence="1 2">
    <name type="scientific">Pristionchus fissidentatus</name>
    <dbReference type="NCBI Taxonomy" id="1538716"/>
    <lineage>
        <taxon>Eukaryota</taxon>
        <taxon>Metazoa</taxon>
        <taxon>Ecdysozoa</taxon>
        <taxon>Nematoda</taxon>
        <taxon>Chromadorea</taxon>
        <taxon>Rhabditida</taxon>
        <taxon>Rhabditina</taxon>
        <taxon>Diplogasteromorpha</taxon>
        <taxon>Diplogasteroidea</taxon>
        <taxon>Neodiplogasteridae</taxon>
        <taxon>Pristionchus</taxon>
    </lineage>
</organism>
<name>A0AAV5VSS3_9BILA</name>
<proteinExistence type="predicted"/>
<dbReference type="AlphaFoldDB" id="A0AAV5VSS3"/>